<dbReference type="RefSeq" id="WP_197716517.1">
    <property type="nucleotide sequence ID" value="NZ_AP017928.1"/>
</dbReference>
<keyword evidence="5" id="KW-0443">Lipid metabolism</keyword>
<dbReference type="SUPFAM" id="SSF53335">
    <property type="entry name" value="S-adenosyl-L-methionine-dependent methyltransferases"/>
    <property type="match status" value="1"/>
</dbReference>
<evidence type="ECO:0000256" key="5">
    <source>
        <dbReference type="ARBA" id="ARBA00023098"/>
    </source>
</evidence>
<evidence type="ECO:0000256" key="2">
    <source>
        <dbReference type="ARBA" id="ARBA00022603"/>
    </source>
</evidence>
<comment type="similarity">
    <text evidence="1">Belongs to the CFA/CMAS family.</text>
</comment>
<keyword evidence="3" id="KW-0808">Transferase</keyword>
<keyword evidence="4" id="KW-0949">S-adenosyl-L-methionine</keyword>
<sequence>MALEKMLHQTVTGLLSRRIREGSLHLHVTGGPSRRFGDGQPEAHWHVRDSSTLRRLLWDPELQLGETYLEGGWNAGSPEALPAFLEVMMRNFSEPGPAPYLHVRRWLHAVVRTGNAIARSYRNVNHHYDLDEWLFRRFLDERLFYSCAYFEYPEQTLEEAQLAKCRLIAQKLRLRPGLRVLDIGSGWGGLAVYLAREFGADVTGLTLSKEQLRVSRAEAERLGLQDRVRFQLRDYRMHSGEYDRIVSVGMFEHVGVRHYPDFFRQMAKLLKPDGIALLHTIGVTKNDGPPNPWMTRHIFPGSYIPLLSDLSPPMQCSGLMLTDLEVLRLHYAYTLREWFRRFQNYRAEVVERMGERFARMWEFYLAICEGSFRWRDMVVFQLQLAKRHEAVPITRSYLMPDL</sequence>
<dbReference type="GO" id="GO:0008610">
    <property type="term" value="P:lipid biosynthetic process"/>
    <property type="evidence" value="ECO:0007669"/>
    <property type="project" value="InterPro"/>
</dbReference>
<evidence type="ECO:0000313" key="8">
    <source>
        <dbReference type="Proteomes" id="UP000266313"/>
    </source>
</evidence>
<dbReference type="Proteomes" id="UP000266313">
    <property type="component" value="Chromosome"/>
</dbReference>
<evidence type="ECO:0000256" key="4">
    <source>
        <dbReference type="ARBA" id="ARBA00022691"/>
    </source>
</evidence>
<dbReference type="InterPro" id="IPR029063">
    <property type="entry name" value="SAM-dependent_MTases_sf"/>
</dbReference>
<gene>
    <name evidence="7" type="ORF">sS8_2836</name>
</gene>
<name>A0A250KUX9_9GAMM</name>
<evidence type="ECO:0000256" key="1">
    <source>
        <dbReference type="ARBA" id="ARBA00010815"/>
    </source>
</evidence>
<organism evidence="7 8">
    <name type="scientific">Methylocaldum marinum</name>
    <dbReference type="NCBI Taxonomy" id="1432792"/>
    <lineage>
        <taxon>Bacteria</taxon>
        <taxon>Pseudomonadati</taxon>
        <taxon>Pseudomonadota</taxon>
        <taxon>Gammaproteobacteria</taxon>
        <taxon>Methylococcales</taxon>
        <taxon>Methylococcaceae</taxon>
        <taxon>Methylocaldum</taxon>
    </lineage>
</organism>
<dbReference type="PANTHER" id="PTHR43667">
    <property type="entry name" value="CYCLOPROPANE-FATTY-ACYL-PHOSPHOLIPID SYNTHASE"/>
    <property type="match status" value="1"/>
</dbReference>
<evidence type="ECO:0000313" key="7">
    <source>
        <dbReference type="EMBL" id="BBA34781.1"/>
    </source>
</evidence>
<feature type="active site" evidence="6">
    <location>
        <position position="368"/>
    </location>
</feature>
<dbReference type="AlphaFoldDB" id="A0A250KUX9"/>
<dbReference type="Gene3D" id="3.40.50.150">
    <property type="entry name" value="Vaccinia Virus protein VP39"/>
    <property type="match status" value="1"/>
</dbReference>
<dbReference type="KEGG" id="mmai:sS8_2836"/>
<reference evidence="7 8" key="1">
    <citation type="submission" date="2016-12" db="EMBL/GenBank/DDBJ databases">
        <title>Genome sequencing of Methylocaldum marinum.</title>
        <authorList>
            <person name="Takeuchi M."/>
            <person name="Kamagata Y."/>
            <person name="Hiraoka S."/>
            <person name="Oshima K."/>
            <person name="Hattori M."/>
            <person name="Iwasaki W."/>
        </authorList>
    </citation>
    <scope>NUCLEOTIDE SEQUENCE [LARGE SCALE GENOMIC DNA]</scope>
    <source>
        <strain evidence="7 8">S8</strain>
    </source>
</reference>
<dbReference type="EMBL" id="AP017928">
    <property type="protein sequence ID" value="BBA34781.1"/>
    <property type="molecule type" value="Genomic_DNA"/>
</dbReference>
<dbReference type="Pfam" id="PF02353">
    <property type="entry name" value="CMAS"/>
    <property type="match status" value="1"/>
</dbReference>
<dbReference type="InterPro" id="IPR050723">
    <property type="entry name" value="CFA/CMAS"/>
</dbReference>
<dbReference type="CDD" id="cd02440">
    <property type="entry name" value="AdoMet_MTases"/>
    <property type="match status" value="1"/>
</dbReference>
<dbReference type="GO" id="GO:0008168">
    <property type="term" value="F:methyltransferase activity"/>
    <property type="evidence" value="ECO:0007669"/>
    <property type="project" value="UniProtKB-KW"/>
</dbReference>
<keyword evidence="2" id="KW-0489">Methyltransferase</keyword>
<proteinExistence type="inferred from homology"/>
<dbReference type="InterPro" id="IPR003333">
    <property type="entry name" value="CMAS"/>
</dbReference>
<evidence type="ECO:0000256" key="6">
    <source>
        <dbReference type="PIRSR" id="PIRSR003085-1"/>
    </source>
</evidence>
<keyword evidence="8" id="KW-1185">Reference proteome</keyword>
<dbReference type="PANTHER" id="PTHR43667:SF1">
    <property type="entry name" value="CYCLOPROPANE-FATTY-ACYL-PHOSPHOLIPID SYNTHASE"/>
    <property type="match status" value="1"/>
</dbReference>
<dbReference type="GO" id="GO:0032259">
    <property type="term" value="P:methylation"/>
    <property type="evidence" value="ECO:0007669"/>
    <property type="project" value="UniProtKB-KW"/>
</dbReference>
<dbReference type="PIRSF" id="PIRSF003085">
    <property type="entry name" value="CMAS"/>
    <property type="match status" value="1"/>
</dbReference>
<evidence type="ECO:0000256" key="3">
    <source>
        <dbReference type="ARBA" id="ARBA00022679"/>
    </source>
</evidence>
<protein>
    <submittedName>
        <fullName evidence="7">Cyclopropane-fatty-acyl-phospholipid synthase</fullName>
    </submittedName>
</protein>
<accession>A0A250KUX9</accession>